<dbReference type="GO" id="GO:0042834">
    <property type="term" value="F:peptidoglycan binding"/>
    <property type="evidence" value="ECO:0007669"/>
    <property type="project" value="InterPro"/>
</dbReference>
<feature type="compositionally biased region" description="Pro residues" evidence="1">
    <location>
        <begin position="188"/>
        <end position="197"/>
    </location>
</feature>
<dbReference type="InterPro" id="IPR007730">
    <property type="entry name" value="SPOR-like_dom"/>
</dbReference>
<dbReference type="Pfam" id="PF05036">
    <property type="entry name" value="SPOR"/>
    <property type="match status" value="1"/>
</dbReference>
<dbReference type="SUPFAM" id="SSF110997">
    <property type="entry name" value="Sporulation related repeat"/>
    <property type="match status" value="1"/>
</dbReference>
<feature type="compositionally biased region" description="Pro residues" evidence="1">
    <location>
        <begin position="277"/>
        <end position="289"/>
    </location>
</feature>
<evidence type="ECO:0000313" key="4">
    <source>
        <dbReference type="EMBL" id="QJE72837.1"/>
    </source>
</evidence>
<feature type="compositionally biased region" description="Basic and acidic residues" evidence="1">
    <location>
        <begin position="7"/>
        <end position="17"/>
    </location>
</feature>
<reference evidence="4" key="1">
    <citation type="submission" date="2020-04" db="EMBL/GenBank/DDBJ databases">
        <title>A desert anoxygenic phototrophic bacterium fixes CO2 using RubisCO under aerobic conditions.</title>
        <authorList>
            <person name="Tang K."/>
        </authorList>
    </citation>
    <scope>NUCLEOTIDE SEQUENCE [LARGE SCALE GENOMIC DNA]</scope>
    <source>
        <strain evidence="4">MIMtkB3</strain>
    </source>
</reference>
<accession>A0A858R607</accession>
<proteinExistence type="predicted"/>
<feature type="compositionally biased region" description="Low complexity" evidence="1">
    <location>
        <begin position="34"/>
        <end position="63"/>
    </location>
</feature>
<dbReference type="Proteomes" id="UP000501891">
    <property type="component" value="Chromosome"/>
</dbReference>
<evidence type="ECO:0000313" key="5">
    <source>
        <dbReference type="Proteomes" id="UP000501891"/>
    </source>
</evidence>
<gene>
    <name evidence="4" type="ORF">HHL28_06795</name>
</gene>
<dbReference type="Gene3D" id="3.30.70.1070">
    <property type="entry name" value="Sporulation related repeat"/>
    <property type="match status" value="1"/>
</dbReference>
<organism evidence="4 5">
    <name type="scientific">Aerophototrophica crusticola</name>
    <dbReference type="NCBI Taxonomy" id="1709002"/>
    <lineage>
        <taxon>Bacteria</taxon>
        <taxon>Pseudomonadati</taxon>
        <taxon>Pseudomonadota</taxon>
        <taxon>Alphaproteobacteria</taxon>
        <taxon>Rhodospirillales</taxon>
        <taxon>Rhodospirillaceae</taxon>
        <taxon>Aerophototrophica</taxon>
    </lineage>
</organism>
<evidence type="ECO:0000256" key="2">
    <source>
        <dbReference type="SAM" id="Phobius"/>
    </source>
</evidence>
<keyword evidence="2" id="KW-1133">Transmembrane helix</keyword>
<dbReference type="InterPro" id="IPR036680">
    <property type="entry name" value="SPOR-like_sf"/>
</dbReference>
<dbReference type="PROSITE" id="PS51724">
    <property type="entry name" value="SPOR"/>
    <property type="match status" value="1"/>
</dbReference>
<dbReference type="EMBL" id="CP051775">
    <property type="protein sequence ID" value="QJE72837.1"/>
    <property type="molecule type" value="Genomic_DNA"/>
</dbReference>
<name>A0A858R607_9PROT</name>
<feature type="region of interest" description="Disordered" evidence="1">
    <location>
        <begin position="144"/>
        <end position="295"/>
    </location>
</feature>
<dbReference type="KEGG" id="acru:HHL28_06795"/>
<protein>
    <submittedName>
        <fullName evidence="4">SPOR domain-containing protein</fullName>
    </submittedName>
</protein>
<feature type="compositionally biased region" description="Low complexity" evidence="1">
    <location>
        <begin position="258"/>
        <end position="276"/>
    </location>
</feature>
<keyword evidence="2" id="KW-0472">Membrane</keyword>
<dbReference type="AlphaFoldDB" id="A0A858R607"/>
<feature type="domain" description="SPOR" evidence="3">
    <location>
        <begin position="287"/>
        <end position="370"/>
    </location>
</feature>
<sequence length="370" mass="38240">MSFHDEDDGRERNEGLRVEPGYNPRAAYGAGLSATPRAQPRTAPPADDGYGQQGYGQQHGYDGYDQQGYAVSAERPRKRTVTSAAILLLGVGAFGGIIYYAYSQGMRAGTESVAPILRADPTPTKVKPEQPGGLDVPHQDKLVYDRLTSGGNPGQPEVERLLPPPETPLERPKAEPPPEQVAQAPAEVAPPEPPPAATAPATTPAAPPPADPRYATGGPIPLTPQAQAPKPVPPPATTTQPPAATAQPVKPLTPPPAQQAAPKPATPAPSQTAALPATPPAPTAQPPAPAGAVRVQVGAVDAESKAAGEWSRLQRKFPGELGGLSMRTTKVEVPGKGTFFRIQAGPVDGSRASQVCASLKAQGVGCIIVR</sequence>
<dbReference type="PRINTS" id="PR01217">
    <property type="entry name" value="PRICHEXTENSN"/>
</dbReference>
<feature type="transmembrane region" description="Helical" evidence="2">
    <location>
        <begin position="84"/>
        <end position="102"/>
    </location>
</feature>
<feature type="region of interest" description="Disordered" evidence="1">
    <location>
        <begin position="1"/>
        <end position="63"/>
    </location>
</feature>
<evidence type="ECO:0000259" key="3">
    <source>
        <dbReference type="PROSITE" id="PS51724"/>
    </source>
</evidence>
<evidence type="ECO:0000256" key="1">
    <source>
        <dbReference type="SAM" id="MobiDB-lite"/>
    </source>
</evidence>
<keyword evidence="5" id="KW-1185">Reference proteome</keyword>
<keyword evidence="2" id="KW-0812">Transmembrane</keyword>
<feature type="compositionally biased region" description="Low complexity" evidence="1">
    <location>
        <begin position="237"/>
        <end position="250"/>
    </location>
</feature>